<dbReference type="EMBL" id="MG593462">
    <property type="protein sequence ID" value="AXM05047.1"/>
    <property type="molecule type" value="Genomic_DNA"/>
</dbReference>
<evidence type="ECO:0000256" key="7">
    <source>
        <dbReference type="SAM" id="MobiDB-lite"/>
    </source>
</evidence>
<feature type="domain" description="R" evidence="9">
    <location>
        <begin position="224"/>
        <end position="241"/>
    </location>
</feature>
<evidence type="ECO:0000313" key="10">
    <source>
        <dbReference type="EMBL" id="AXM05047.1"/>
    </source>
</evidence>
<feature type="region of interest" description="Disordered" evidence="7">
    <location>
        <begin position="194"/>
        <end position="241"/>
    </location>
</feature>
<sequence>MFSSNPFSELPSSPNFLFDHEKDFVCLNNSNPFFSGDCFLNPDNCLNYPVPVMESVNTFKQDFVSEQEQKLFFEEPWLQSSEDHDDLLESVVSCTKSKKKTEASRKDGHSKIYTARGPRDRRVRLSIDISRKFFCLQDLLGFDKASKTLDWLFTKSKNAIKELVEESDRCSSSSVSDQSKASFLEAIKEGLDEDKEKQKKSVDGKRKKMTRKSKAGFQENVTRDQSRAMARARARERTKEKMHFRKLDDELNTLVVPEDFDFQVSSN</sequence>
<keyword evidence="4" id="KW-0238">DNA-binding</keyword>
<dbReference type="Pfam" id="PF03634">
    <property type="entry name" value="TCP"/>
    <property type="match status" value="1"/>
</dbReference>
<evidence type="ECO:0000256" key="2">
    <source>
        <dbReference type="ARBA" id="ARBA00022473"/>
    </source>
</evidence>
<feature type="compositionally biased region" description="Basic residues" evidence="7">
    <location>
        <begin position="205"/>
        <end position="214"/>
    </location>
</feature>
<keyword evidence="2" id="KW-0217">Developmental protein</keyword>
<dbReference type="GO" id="GO:0043565">
    <property type="term" value="F:sequence-specific DNA binding"/>
    <property type="evidence" value="ECO:0007669"/>
    <property type="project" value="TreeGrafter"/>
</dbReference>
<dbReference type="InterPro" id="IPR017887">
    <property type="entry name" value="TF_TCP_subgr"/>
</dbReference>
<dbReference type="InterPro" id="IPR005333">
    <property type="entry name" value="Transcription_factor_TCP"/>
</dbReference>
<dbReference type="GO" id="GO:2000032">
    <property type="term" value="P:regulation of secondary shoot formation"/>
    <property type="evidence" value="ECO:0007669"/>
    <property type="project" value="TreeGrafter"/>
</dbReference>
<keyword evidence="5" id="KW-0804">Transcription</keyword>
<dbReference type="InterPro" id="IPR017888">
    <property type="entry name" value="CYC/TB1_R_domain"/>
</dbReference>
<feature type="domain" description="TCP" evidence="8">
    <location>
        <begin position="105"/>
        <end position="163"/>
    </location>
</feature>
<keyword evidence="3" id="KW-0805">Transcription regulation</keyword>
<comment type="subcellular location">
    <subcellularLocation>
        <location evidence="1">Nucleus</location>
    </subcellularLocation>
</comment>
<feature type="compositionally biased region" description="Basic and acidic residues" evidence="7">
    <location>
        <begin position="194"/>
        <end position="204"/>
    </location>
</feature>
<evidence type="ECO:0000259" key="8">
    <source>
        <dbReference type="PROSITE" id="PS51369"/>
    </source>
</evidence>
<evidence type="ECO:0000256" key="1">
    <source>
        <dbReference type="ARBA" id="ARBA00004123"/>
    </source>
</evidence>
<organism evidence="10">
    <name type="scientific">Pseudognaphalium affine</name>
    <dbReference type="NCBI Taxonomy" id="318063"/>
    <lineage>
        <taxon>Eukaryota</taxon>
        <taxon>Viridiplantae</taxon>
        <taxon>Streptophyta</taxon>
        <taxon>Embryophyta</taxon>
        <taxon>Tracheophyta</taxon>
        <taxon>Spermatophyta</taxon>
        <taxon>Magnoliopsida</taxon>
        <taxon>eudicotyledons</taxon>
        <taxon>Gunneridae</taxon>
        <taxon>Pentapetalae</taxon>
        <taxon>asterids</taxon>
        <taxon>campanulids</taxon>
        <taxon>Asterales</taxon>
        <taxon>Asteraceae</taxon>
        <taxon>Asteroideae</taxon>
        <taxon>Gnaphalieae</taxon>
        <taxon>Pseudognaphalium</taxon>
    </lineage>
</organism>
<evidence type="ECO:0000256" key="4">
    <source>
        <dbReference type="ARBA" id="ARBA00023125"/>
    </source>
</evidence>
<dbReference type="PANTHER" id="PTHR31072">
    <property type="entry name" value="TRANSCRIPTION FACTOR TCP4-RELATED"/>
    <property type="match status" value="1"/>
</dbReference>
<evidence type="ECO:0000256" key="6">
    <source>
        <dbReference type="ARBA" id="ARBA00023242"/>
    </source>
</evidence>
<evidence type="ECO:0000259" key="9">
    <source>
        <dbReference type="PROSITE" id="PS51370"/>
    </source>
</evidence>
<accession>A0A346D3M9</accession>
<name>A0A346D3M9_9ASTR</name>
<protein>
    <submittedName>
        <fullName evidence="10">Cycloidea-like protein</fullName>
    </submittedName>
</protein>
<dbReference type="PROSITE" id="PS51370">
    <property type="entry name" value="R"/>
    <property type="match status" value="1"/>
</dbReference>
<proteinExistence type="predicted"/>
<dbReference type="GO" id="GO:0003700">
    <property type="term" value="F:DNA-binding transcription factor activity"/>
    <property type="evidence" value="ECO:0007669"/>
    <property type="project" value="InterPro"/>
</dbReference>
<evidence type="ECO:0000256" key="5">
    <source>
        <dbReference type="ARBA" id="ARBA00023163"/>
    </source>
</evidence>
<keyword evidence="6" id="KW-0539">Nucleus</keyword>
<dbReference type="AlphaFoldDB" id="A0A346D3M9"/>
<reference evidence="10" key="1">
    <citation type="journal article" date="2018" name="Front. Plant Sci.">
        <title>Patterning the Asteraceae Capitulum: Duplications and Differential Expression of the Flower Symmetry CYC2-Like Genes.</title>
        <authorList>
            <person name="Chen J."/>
            <person name="Shen C.Z."/>
            <person name="Guo Y.P."/>
            <person name="Rao G.Y."/>
        </authorList>
    </citation>
    <scope>NUCLEOTIDE SEQUENCE</scope>
</reference>
<dbReference type="GO" id="GO:0005634">
    <property type="term" value="C:nucleus"/>
    <property type="evidence" value="ECO:0007669"/>
    <property type="project" value="UniProtKB-SubCell"/>
</dbReference>
<evidence type="ECO:0000256" key="3">
    <source>
        <dbReference type="ARBA" id="ARBA00023015"/>
    </source>
</evidence>
<dbReference type="PANTHER" id="PTHR31072:SF224">
    <property type="entry name" value="TRANSCRIPTION FACTOR TCP1"/>
    <property type="match status" value="1"/>
</dbReference>
<dbReference type="PROSITE" id="PS51369">
    <property type="entry name" value="TCP"/>
    <property type="match status" value="1"/>
</dbReference>